<organism evidence="1 2">
    <name type="scientific">Zophobas morio</name>
    <dbReference type="NCBI Taxonomy" id="2755281"/>
    <lineage>
        <taxon>Eukaryota</taxon>
        <taxon>Metazoa</taxon>
        <taxon>Ecdysozoa</taxon>
        <taxon>Arthropoda</taxon>
        <taxon>Hexapoda</taxon>
        <taxon>Insecta</taxon>
        <taxon>Pterygota</taxon>
        <taxon>Neoptera</taxon>
        <taxon>Endopterygota</taxon>
        <taxon>Coleoptera</taxon>
        <taxon>Polyphaga</taxon>
        <taxon>Cucujiformia</taxon>
        <taxon>Tenebrionidae</taxon>
        <taxon>Zophobas</taxon>
    </lineage>
</organism>
<dbReference type="EMBL" id="JALNTZ010000008">
    <property type="protein sequence ID" value="KAJ3642065.1"/>
    <property type="molecule type" value="Genomic_DNA"/>
</dbReference>
<dbReference type="AlphaFoldDB" id="A0AA38M343"/>
<accession>A0AA38M343</accession>
<protein>
    <submittedName>
        <fullName evidence="1">Uncharacterized protein</fullName>
    </submittedName>
</protein>
<gene>
    <name evidence="1" type="ORF">Zmor_024883</name>
</gene>
<sequence length="105" mass="12425">MFRWVVENSRFHKRSLASPQSREKLRVTPKQYSLTRVADQKLPSSGAPEIVTRRLFSTFKEPFPRAESDFHRKSKTVSRISIEMAREKFIIQYCSCDRNKSMKQN</sequence>
<name>A0AA38M343_9CUCU</name>
<dbReference type="Proteomes" id="UP001168821">
    <property type="component" value="Unassembled WGS sequence"/>
</dbReference>
<comment type="caution">
    <text evidence="1">The sequence shown here is derived from an EMBL/GenBank/DDBJ whole genome shotgun (WGS) entry which is preliminary data.</text>
</comment>
<evidence type="ECO:0000313" key="1">
    <source>
        <dbReference type="EMBL" id="KAJ3642065.1"/>
    </source>
</evidence>
<evidence type="ECO:0000313" key="2">
    <source>
        <dbReference type="Proteomes" id="UP001168821"/>
    </source>
</evidence>
<keyword evidence="2" id="KW-1185">Reference proteome</keyword>
<reference evidence="1" key="1">
    <citation type="journal article" date="2023" name="G3 (Bethesda)">
        <title>Whole genome assemblies of Zophobas morio and Tenebrio molitor.</title>
        <authorList>
            <person name="Kaur S."/>
            <person name="Stinson S.A."/>
            <person name="diCenzo G.C."/>
        </authorList>
    </citation>
    <scope>NUCLEOTIDE SEQUENCE</scope>
    <source>
        <strain evidence="1">QUZm001</strain>
    </source>
</reference>
<proteinExistence type="predicted"/>